<dbReference type="InterPro" id="IPR000524">
    <property type="entry name" value="Tscrpt_reg_HTH_GntR"/>
</dbReference>
<reference evidence="5 6" key="1">
    <citation type="submission" date="2019-03" db="EMBL/GenBank/DDBJ databases">
        <title>Genomic Encyclopedia of Type Strains, Phase IV (KMG-IV): sequencing the most valuable type-strain genomes for metagenomic binning, comparative biology and taxonomic classification.</title>
        <authorList>
            <person name="Goeker M."/>
        </authorList>
    </citation>
    <scope>NUCLEOTIDE SEQUENCE [LARGE SCALE GENOMIC DNA]</scope>
    <source>
        <strain evidence="5 6">DSM 9035</strain>
    </source>
</reference>
<sequence length="339" mass="37665">MVRGRADHSRSRLVETSRIPVEASRSSAERLSLVLPGADASVEPNHWSFGREGRKPESIFDFVQDITAVTRDKPHQDARLDLEGTCIAVDKSALCNIDIKLMEASVLVSDRGVEEVLRPGEEAPRSVTSAVFVRLRSEVLTGDLKAGQPLRAAAIAERLRVSLTAVREALVRLLSDNFVTSVDQKGFRVSPVSLDDLIDVTETRIQIEGEALRRSMERGGAEWRERIAASHQRLSSIPQRQQDAPDRTNEAWSEAHERFHLTLLDACGSPWLLRFRSTLFVHSERYRRLSVKGREAAARDVAAEHDLIVQAVMAGDVNAATNALAAHYRRTVEIARAVL</sequence>
<feature type="domain" description="HTH gntR-type" evidence="4">
    <location>
        <begin position="125"/>
        <end position="192"/>
    </location>
</feature>
<dbReference type="AlphaFoldDB" id="A0A4R3LY55"/>
<dbReference type="PROSITE" id="PS50949">
    <property type="entry name" value="HTH_GNTR"/>
    <property type="match status" value="1"/>
</dbReference>
<keyword evidence="3" id="KW-0804">Transcription</keyword>
<evidence type="ECO:0000313" key="6">
    <source>
        <dbReference type="Proteomes" id="UP000294664"/>
    </source>
</evidence>
<evidence type="ECO:0000256" key="1">
    <source>
        <dbReference type="ARBA" id="ARBA00023015"/>
    </source>
</evidence>
<keyword evidence="2 5" id="KW-0238">DNA-binding</keyword>
<gene>
    <name evidence="5" type="ORF">EDC64_109157</name>
</gene>
<dbReference type="Proteomes" id="UP000294664">
    <property type="component" value="Unassembled WGS sequence"/>
</dbReference>
<accession>A0A4R3LY55</accession>
<evidence type="ECO:0000256" key="2">
    <source>
        <dbReference type="ARBA" id="ARBA00023125"/>
    </source>
</evidence>
<comment type="caution">
    <text evidence="5">The sequence shown here is derived from an EMBL/GenBank/DDBJ whole genome shotgun (WGS) entry which is preliminary data.</text>
</comment>
<evidence type="ECO:0000256" key="3">
    <source>
        <dbReference type="ARBA" id="ARBA00023163"/>
    </source>
</evidence>
<dbReference type="Pfam" id="PF07729">
    <property type="entry name" value="FCD"/>
    <property type="match status" value="1"/>
</dbReference>
<dbReference type="OrthoDB" id="9815654at2"/>
<dbReference type="SUPFAM" id="SSF48008">
    <property type="entry name" value="GntR ligand-binding domain-like"/>
    <property type="match status" value="1"/>
</dbReference>
<name>A0A4R3LY55_9HYPH</name>
<dbReference type="InterPro" id="IPR036388">
    <property type="entry name" value="WH-like_DNA-bd_sf"/>
</dbReference>
<dbReference type="EMBL" id="SMAI01000009">
    <property type="protein sequence ID" value="TCT03607.1"/>
    <property type="molecule type" value="Genomic_DNA"/>
</dbReference>
<dbReference type="Pfam" id="PF00392">
    <property type="entry name" value="GntR"/>
    <property type="match status" value="1"/>
</dbReference>
<dbReference type="GO" id="GO:0003677">
    <property type="term" value="F:DNA binding"/>
    <property type="evidence" value="ECO:0007669"/>
    <property type="project" value="UniProtKB-KW"/>
</dbReference>
<dbReference type="PANTHER" id="PTHR43537">
    <property type="entry name" value="TRANSCRIPTIONAL REGULATOR, GNTR FAMILY"/>
    <property type="match status" value="1"/>
</dbReference>
<dbReference type="InterPro" id="IPR008920">
    <property type="entry name" value="TF_FadR/GntR_C"/>
</dbReference>
<dbReference type="SMART" id="SM00345">
    <property type="entry name" value="HTH_GNTR"/>
    <property type="match status" value="1"/>
</dbReference>
<keyword evidence="1" id="KW-0805">Transcription regulation</keyword>
<dbReference type="Gene3D" id="1.10.10.10">
    <property type="entry name" value="Winged helix-like DNA-binding domain superfamily/Winged helix DNA-binding domain"/>
    <property type="match status" value="1"/>
</dbReference>
<proteinExistence type="predicted"/>
<keyword evidence="6" id="KW-1185">Reference proteome</keyword>
<dbReference type="SUPFAM" id="SSF46785">
    <property type="entry name" value="Winged helix' DNA-binding domain"/>
    <property type="match status" value="1"/>
</dbReference>
<dbReference type="SMART" id="SM00895">
    <property type="entry name" value="FCD"/>
    <property type="match status" value="1"/>
</dbReference>
<evidence type="ECO:0000313" key="5">
    <source>
        <dbReference type="EMBL" id="TCT03607.1"/>
    </source>
</evidence>
<dbReference type="PANTHER" id="PTHR43537:SF20">
    <property type="entry name" value="HTH-TYPE TRANSCRIPTIONAL REPRESSOR GLAR"/>
    <property type="match status" value="1"/>
</dbReference>
<dbReference type="InterPro" id="IPR011711">
    <property type="entry name" value="GntR_C"/>
</dbReference>
<organism evidence="5 6">
    <name type="scientific">Aquabacter spiritensis</name>
    <dbReference type="NCBI Taxonomy" id="933073"/>
    <lineage>
        <taxon>Bacteria</taxon>
        <taxon>Pseudomonadati</taxon>
        <taxon>Pseudomonadota</taxon>
        <taxon>Alphaproteobacteria</taxon>
        <taxon>Hyphomicrobiales</taxon>
        <taxon>Xanthobacteraceae</taxon>
        <taxon>Aquabacter</taxon>
    </lineage>
</organism>
<protein>
    <submittedName>
        <fullName evidence="5">DNA-binding GntR family transcriptional regulator</fullName>
    </submittedName>
</protein>
<dbReference type="Gene3D" id="1.20.120.530">
    <property type="entry name" value="GntR ligand-binding domain-like"/>
    <property type="match status" value="1"/>
</dbReference>
<dbReference type="InterPro" id="IPR036390">
    <property type="entry name" value="WH_DNA-bd_sf"/>
</dbReference>
<evidence type="ECO:0000259" key="4">
    <source>
        <dbReference type="PROSITE" id="PS50949"/>
    </source>
</evidence>
<dbReference type="GO" id="GO:0003700">
    <property type="term" value="F:DNA-binding transcription factor activity"/>
    <property type="evidence" value="ECO:0007669"/>
    <property type="project" value="InterPro"/>
</dbReference>